<dbReference type="Pfam" id="PF13609">
    <property type="entry name" value="Porin_4"/>
    <property type="match status" value="1"/>
</dbReference>
<dbReference type="InterPro" id="IPR023614">
    <property type="entry name" value="Porin_dom_sf"/>
</dbReference>
<evidence type="ECO:0000256" key="3">
    <source>
        <dbReference type="ARBA" id="ARBA00022448"/>
    </source>
</evidence>
<dbReference type="AlphaFoldDB" id="A0A934SSR8"/>
<dbReference type="InterPro" id="IPR050298">
    <property type="entry name" value="Gram-neg_bact_OMP"/>
</dbReference>
<evidence type="ECO:0000313" key="13">
    <source>
        <dbReference type="EMBL" id="MBK4734932.1"/>
    </source>
</evidence>
<evidence type="ECO:0000256" key="7">
    <source>
        <dbReference type="ARBA" id="ARBA00023065"/>
    </source>
</evidence>
<dbReference type="CDD" id="cd00342">
    <property type="entry name" value="gram_neg_porins"/>
    <property type="match status" value="1"/>
</dbReference>
<evidence type="ECO:0000256" key="9">
    <source>
        <dbReference type="ARBA" id="ARBA00023136"/>
    </source>
</evidence>
<comment type="subunit">
    <text evidence="2">Homotrimer.</text>
</comment>
<comment type="caution">
    <text evidence="13">The sequence shown here is derived from an EMBL/GenBank/DDBJ whole genome shotgun (WGS) entry which is preliminary data.</text>
</comment>
<feature type="domain" description="Porin" evidence="12">
    <location>
        <begin position="10"/>
        <end position="348"/>
    </location>
</feature>
<organism evidence="13 14">
    <name type="scientific">Noviherbaspirillum pedocola</name>
    <dbReference type="NCBI Taxonomy" id="2801341"/>
    <lineage>
        <taxon>Bacteria</taxon>
        <taxon>Pseudomonadati</taxon>
        <taxon>Pseudomonadota</taxon>
        <taxon>Betaproteobacteria</taxon>
        <taxon>Burkholderiales</taxon>
        <taxon>Oxalobacteraceae</taxon>
        <taxon>Noviherbaspirillum</taxon>
    </lineage>
</organism>
<dbReference type="EMBL" id="JAEPBG010000003">
    <property type="protein sequence ID" value="MBK4734932.1"/>
    <property type="molecule type" value="Genomic_DNA"/>
</dbReference>
<name>A0A934SSR8_9BURK</name>
<evidence type="ECO:0000256" key="5">
    <source>
        <dbReference type="ARBA" id="ARBA00022692"/>
    </source>
</evidence>
<proteinExistence type="predicted"/>
<evidence type="ECO:0000313" key="14">
    <source>
        <dbReference type="Proteomes" id="UP000622890"/>
    </source>
</evidence>
<dbReference type="GO" id="GO:0009279">
    <property type="term" value="C:cell outer membrane"/>
    <property type="evidence" value="ECO:0007669"/>
    <property type="project" value="UniProtKB-SubCell"/>
</dbReference>
<keyword evidence="7" id="KW-0406">Ion transport</keyword>
<comment type="subcellular location">
    <subcellularLocation>
        <location evidence="1">Cell outer membrane</location>
        <topology evidence="1">Multi-pass membrane protein</topology>
    </subcellularLocation>
</comment>
<reference evidence="13" key="1">
    <citation type="submission" date="2021-01" db="EMBL/GenBank/DDBJ databases">
        <title>Genome sequence of strain Noviherbaspirillum sp. DKR-6.</title>
        <authorList>
            <person name="Chaudhary D.K."/>
        </authorList>
    </citation>
    <scope>NUCLEOTIDE SEQUENCE</scope>
    <source>
        <strain evidence="13">DKR-6</strain>
    </source>
</reference>
<keyword evidence="10" id="KW-0998">Cell outer membrane</keyword>
<dbReference type="InterPro" id="IPR033900">
    <property type="entry name" value="Gram_neg_porin_domain"/>
</dbReference>
<sequence length="366" mass="39360">MKRKYAILGMLAGIAGTNAMADTNVQFTGTVDNYVGSMRNSGDKRIAAVNSGGMTTSWFGFKGSEDLGGGLRADFALTSFFQADSGAQGRFSGDTLFSRDANIALNGGFGRVQMGRGLAPSFLPYILSNPFGDSFTFSPLVLQSYVPTGAFGNRVWPSATASDSGWSNEIIYTTPDFAGFKANVHYQFGEVAGDNSKRNVGINALYFHGPITATAFYHDTQVSNPTANNPIVDITGAPAFPSTVNFSSIVRQKAWFLGGAYDFQVVKVFASYQNTKDNSATSKDMNDKTWSLGASVSLGAGSILFDYAQTRRSGSIVGTDLKRDTTSIGYDYNMSKRTDLYAIYMSDKVSTFDRAGSVGLGIRHRF</sequence>
<dbReference type="GO" id="GO:0015288">
    <property type="term" value="F:porin activity"/>
    <property type="evidence" value="ECO:0007669"/>
    <property type="project" value="UniProtKB-KW"/>
</dbReference>
<evidence type="ECO:0000256" key="1">
    <source>
        <dbReference type="ARBA" id="ARBA00004571"/>
    </source>
</evidence>
<keyword evidence="4" id="KW-1134">Transmembrane beta strand</keyword>
<dbReference type="PANTHER" id="PTHR34501:SF9">
    <property type="entry name" value="MAJOR OUTER MEMBRANE PROTEIN P.IA"/>
    <property type="match status" value="1"/>
</dbReference>
<evidence type="ECO:0000259" key="12">
    <source>
        <dbReference type="Pfam" id="PF13609"/>
    </source>
</evidence>
<dbReference type="GO" id="GO:0006811">
    <property type="term" value="P:monoatomic ion transport"/>
    <property type="evidence" value="ECO:0007669"/>
    <property type="project" value="UniProtKB-KW"/>
</dbReference>
<dbReference type="GO" id="GO:0046930">
    <property type="term" value="C:pore complex"/>
    <property type="evidence" value="ECO:0007669"/>
    <property type="project" value="UniProtKB-KW"/>
</dbReference>
<dbReference type="PANTHER" id="PTHR34501">
    <property type="entry name" value="PROTEIN YDDL-RELATED"/>
    <property type="match status" value="1"/>
</dbReference>
<evidence type="ECO:0000256" key="2">
    <source>
        <dbReference type="ARBA" id="ARBA00011233"/>
    </source>
</evidence>
<keyword evidence="6 11" id="KW-0732">Signal</keyword>
<evidence type="ECO:0000256" key="8">
    <source>
        <dbReference type="ARBA" id="ARBA00023114"/>
    </source>
</evidence>
<feature type="chain" id="PRO_5037205576" evidence="11">
    <location>
        <begin position="22"/>
        <end position="366"/>
    </location>
</feature>
<gene>
    <name evidence="13" type="ORF">JJB74_09970</name>
</gene>
<evidence type="ECO:0000256" key="11">
    <source>
        <dbReference type="SAM" id="SignalP"/>
    </source>
</evidence>
<evidence type="ECO:0000256" key="10">
    <source>
        <dbReference type="ARBA" id="ARBA00023237"/>
    </source>
</evidence>
<dbReference type="Proteomes" id="UP000622890">
    <property type="component" value="Unassembled WGS sequence"/>
</dbReference>
<dbReference type="SUPFAM" id="SSF56935">
    <property type="entry name" value="Porins"/>
    <property type="match status" value="1"/>
</dbReference>
<feature type="signal peptide" evidence="11">
    <location>
        <begin position="1"/>
        <end position="21"/>
    </location>
</feature>
<dbReference type="Gene3D" id="2.40.160.10">
    <property type="entry name" value="Porin"/>
    <property type="match status" value="1"/>
</dbReference>
<evidence type="ECO:0000256" key="4">
    <source>
        <dbReference type="ARBA" id="ARBA00022452"/>
    </source>
</evidence>
<keyword evidence="5" id="KW-0812">Transmembrane</keyword>
<evidence type="ECO:0000256" key="6">
    <source>
        <dbReference type="ARBA" id="ARBA00022729"/>
    </source>
</evidence>
<keyword evidence="3" id="KW-0813">Transport</keyword>
<keyword evidence="9" id="KW-0472">Membrane</keyword>
<protein>
    <submittedName>
        <fullName evidence="13">Porin</fullName>
    </submittedName>
</protein>
<keyword evidence="8" id="KW-0626">Porin</keyword>
<keyword evidence="14" id="KW-1185">Reference proteome</keyword>
<accession>A0A934SSR8</accession>